<proteinExistence type="predicted"/>
<protein>
    <submittedName>
        <fullName evidence="1">Programmed cell death protein 7</fullName>
    </submittedName>
</protein>
<accession>A0A0A1XT16</accession>
<dbReference type="InterPro" id="IPR031974">
    <property type="entry name" value="PDCD7"/>
</dbReference>
<dbReference type="AlphaFoldDB" id="A0A0A1XT16"/>
<dbReference type="Pfam" id="PF16021">
    <property type="entry name" value="PDCD7"/>
    <property type="match status" value="1"/>
</dbReference>
<name>A0A0A1XT16_ZEUCU</name>
<reference evidence="1" key="2">
    <citation type="journal article" date="2015" name="Gigascience">
        <title>Reconstructing a comprehensive transcriptome assembly of a white-pupal translocated strain of the pest fruit fly Bactrocera cucurbitae.</title>
        <authorList>
            <person name="Sim S.B."/>
            <person name="Calla B."/>
            <person name="Hall B."/>
            <person name="DeRego T."/>
            <person name="Geib S.M."/>
        </authorList>
    </citation>
    <scope>NUCLEOTIDE SEQUENCE</scope>
</reference>
<gene>
    <name evidence="1" type="primary">Pdcd7</name>
    <name evidence="1" type="ORF">g.50073</name>
</gene>
<evidence type="ECO:0000313" key="1">
    <source>
        <dbReference type="EMBL" id="JAD14070.1"/>
    </source>
</evidence>
<dbReference type="EMBL" id="GBXI01000222">
    <property type="protein sequence ID" value="JAD14070.1"/>
    <property type="molecule type" value="Transcribed_RNA"/>
</dbReference>
<dbReference type="OrthoDB" id="2289628at2759"/>
<reference evidence="1" key="1">
    <citation type="submission" date="2014-11" db="EMBL/GenBank/DDBJ databases">
        <authorList>
            <person name="Geib S."/>
        </authorList>
    </citation>
    <scope>NUCLEOTIDE SEQUENCE</scope>
</reference>
<organism evidence="1">
    <name type="scientific">Zeugodacus cucurbitae</name>
    <name type="common">Melon fruit fly</name>
    <name type="synonym">Bactrocera cucurbitae</name>
    <dbReference type="NCBI Taxonomy" id="28588"/>
    <lineage>
        <taxon>Eukaryota</taxon>
        <taxon>Metazoa</taxon>
        <taxon>Ecdysozoa</taxon>
        <taxon>Arthropoda</taxon>
        <taxon>Hexapoda</taxon>
        <taxon>Insecta</taxon>
        <taxon>Pterygota</taxon>
        <taxon>Neoptera</taxon>
        <taxon>Endopterygota</taxon>
        <taxon>Diptera</taxon>
        <taxon>Brachycera</taxon>
        <taxon>Muscomorpha</taxon>
        <taxon>Tephritoidea</taxon>
        <taxon>Tephritidae</taxon>
        <taxon>Zeugodacus</taxon>
        <taxon>Zeugodacus</taxon>
    </lineage>
</organism>
<sequence length="261" mass="30852">MPKTNEKNLNISLLKSSIKTIITNIKLLENVKSTNEDCGQLVDRLKQQTEELLQKVETSPLERLSKVLKKRKLKRHRKKFKLKEIKAEVRSRNITQGLKSNEISNILQSNEYPATLSYGEHTSSLKKHQHIRLLKQHDAQRFLRTFELFKMLHFSRGQNINHTNEFAEQLLDLRVSWSKILEENKLECTQELRIEDQWNDIFFGSAEHSYYDGDQKISEFLRIRRIWDSYLTRSKHGSSIPSGWVLPSENALSEWQQYRAM</sequence>